<evidence type="ECO:0000256" key="1">
    <source>
        <dbReference type="ARBA" id="ARBA00023015"/>
    </source>
</evidence>
<evidence type="ECO:0000313" key="6">
    <source>
        <dbReference type="Proteomes" id="UP000035062"/>
    </source>
</evidence>
<dbReference type="Gene3D" id="1.10.10.60">
    <property type="entry name" value="Homeodomain-like"/>
    <property type="match status" value="1"/>
</dbReference>
<keyword evidence="1" id="KW-0805">Transcription regulation</keyword>
<dbReference type="STRING" id="1195246.AGRI_12446"/>
<dbReference type="InterPro" id="IPR009057">
    <property type="entry name" value="Homeodomain-like_sf"/>
</dbReference>
<dbReference type="Proteomes" id="UP000035062">
    <property type="component" value="Unassembled WGS sequence"/>
</dbReference>
<dbReference type="PATRIC" id="fig|1195246.3.peg.2467"/>
<dbReference type="RefSeq" id="WP_008985279.1">
    <property type="nucleotide sequence ID" value="NZ_AKKU01000025.1"/>
</dbReference>
<dbReference type="PANTHER" id="PTHR47894:SF1">
    <property type="entry name" value="HTH-TYPE TRANSCRIPTIONAL REGULATOR VQSM"/>
    <property type="match status" value="1"/>
</dbReference>
<dbReference type="eggNOG" id="COG2207">
    <property type="taxonomic scope" value="Bacteria"/>
</dbReference>
<dbReference type="EMBL" id="AKKU01000025">
    <property type="protein sequence ID" value="EIW88013.1"/>
    <property type="molecule type" value="Genomic_DNA"/>
</dbReference>
<evidence type="ECO:0000313" key="5">
    <source>
        <dbReference type="EMBL" id="EIW88013.1"/>
    </source>
</evidence>
<dbReference type="GO" id="GO:0005829">
    <property type="term" value="C:cytosol"/>
    <property type="evidence" value="ECO:0007669"/>
    <property type="project" value="TreeGrafter"/>
</dbReference>
<dbReference type="InterPro" id="IPR018060">
    <property type="entry name" value="HTH_AraC"/>
</dbReference>
<dbReference type="PANTHER" id="PTHR47894">
    <property type="entry name" value="HTH-TYPE TRANSCRIPTIONAL REGULATOR GADX"/>
    <property type="match status" value="1"/>
</dbReference>
<reference evidence="5 6" key="1">
    <citation type="journal article" date="2012" name="J. Bacteriol.">
        <title>Genome Sequence of Pectin-Degrading Alishewanella agri, Isolated from Landfill Soil.</title>
        <authorList>
            <person name="Kim J."/>
            <person name="Jung J."/>
            <person name="Sung J.S."/>
            <person name="Chun J."/>
            <person name="Park W."/>
        </authorList>
    </citation>
    <scope>NUCLEOTIDE SEQUENCE [LARGE SCALE GENOMIC DNA]</scope>
    <source>
        <strain evidence="5 6">BL06</strain>
    </source>
</reference>
<dbReference type="PROSITE" id="PS01124">
    <property type="entry name" value="HTH_ARAC_FAMILY_2"/>
    <property type="match status" value="1"/>
</dbReference>
<accession>I8U7P3</accession>
<evidence type="ECO:0000259" key="4">
    <source>
        <dbReference type="PROSITE" id="PS01124"/>
    </source>
</evidence>
<keyword evidence="3" id="KW-0804">Transcription</keyword>
<dbReference type="SMART" id="SM00342">
    <property type="entry name" value="HTH_ARAC"/>
    <property type="match status" value="1"/>
</dbReference>
<dbReference type="Pfam" id="PF12833">
    <property type="entry name" value="HTH_18"/>
    <property type="match status" value="1"/>
</dbReference>
<keyword evidence="2" id="KW-0238">DNA-binding</keyword>
<dbReference type="InterPro" id="IPR032687">
    <property type="entry name" value="AraC-type_N"/>
</dbReference>
<dbReference type="AlphaFoldDB" id="I8U7P3"/>
<gene>
    <name evidence="5" type="ORF">AGRI_12446</name>
</gene>
<dbReference type="Pfam" id="PF12625">
    <property type="entry name" value="Arabinose_bd"/>
    <property type="match status" value="1"/>
</dbReference>
<dbReference type="GO" id="GO:0003700">
    <property type="term" value="F:DNA-binding transcription factor activity"/>
    <property type="evidence" value="ECO:0007669"/>
    <property type="project" value="InterPro"/>
</dbReference>
<feature type="domain" description="HTH araC/xylS-type" evidence="4">
    <location>
        <begin position="237"/>
        <end position="338"/>
    </location>
</feature>
<name>I8U7P3_9ALTE</name>
<evidence type="ECO:0000256" key="3">
    <source>
        <dbReference type="ARBA" id="ARBA00023163"/>
    </source>
</evidence>
<organism evidence="5 6">
    <name type="scientific">Alishewanella agri BL06</name>
    <dbReference type="NCBI Taxonomy" id="1195246"/>
    <lineage>
        <taxon>Bacteria</taxon>
        <taxon>Pseudomonadati</taxon>
        <taxon>Pseudomonadota</taxon>
        <taxon>Gammaproteobacteria</taxon>
        <taxon>Alteromonadales</taxon>
        <taxon>Alteromonadaceae</taxon>
        <taxon>Alishewanella</taxon>
    </lineage>
</organism>
<sequence>MTVAIFDHNEKNLLLQHSVTALLHLAQRRGACLHKLLHGTQIFEQDLSRPDSRCHHRDWLTLLGRCQQLASPELPFILADALLHNPALALSQSLPKAPHLAGCLRQLWYFRHQMLPGVFTLVQHTEQYRVLLLKPALQLGPQQGFILNLAMALLVQLIQHHTGRGNNLRVQLKQAAPSHPAQISSYWPCPVSFGQPVDALYIPHELWFQPWPEHHAGEFRAYRRACYQLNRRLPRQRGLFEILQRQLYRTMPATLSLEQAASLLGCSSSSVKRLLQQQGSSYAALADDLRCDLATLLLCQGKLSNKQLASQLGYSDEHNFRRAFKRWTGNVPSSLRLPVS</sequence>
<protein>
    <submittedName>
        <fullName evidence="5">AraC family transcriptional regulator</fullName>
    </submittedName>
</protein>
<comment type="caution">
    <text evidence="5">The sequence shown here is derived from an EMBL/GenBank/DDBJ whole genome shotgun (WGS) entry which is preliminary data.</text>
</comment>
<keyword evidence="6" id="KW-1185">Reference proteome</keyword>
<evidence type="ECO:0000256" key="2">
    <source>
        <dbReference type="ARBA" id="ARBA00023125"/>
    </source>
</evidence>
<dbReference type="SUPFAM" id="SSF46689">
    <property type="entry name" value="Homeodomain-like"/>
    <property type="match status" value="1"/>
</dbReference>
<dbReference type="GO" id="GO:0000976">
    <property type="term" value="F:transcription cis-regulatory region binding"/>
    <property type="evidence" value="ECO:0007669"/>
    <property type="project" value="TreeGrafter"/>
</dbReference>
<proteinExistence type="predicted"/>